<feature type="compositionally biased region" description="Gly residues" evidence="1">
    <location>
        <begin position="379"/>
        <end position="389"/>
    </location>
</feature>
<proteinExistence type="predicted"/>
<feature type="compositionally biased region" description="Low complexity" evidence="1">
    <location>
        <begin position="191"/>
        <end position="204"/>
    </location>
</feature>
<name>A0AA38PPA5_9AGAR</name>
<reference evidence="2" key="1">
    <citation type="submission" date="2022-08" db="EMBL/GenBank/DDBJ databases">
        <authorList>
            <consortium name="DOE Joint Genome Institute"/>
            <person name="Min B."/>
            <person name="Riley R."/>
            <person name="Sierra-Patev S."/>
            <person name="Naranjo-Ortiz M."/>
            <person name="Looney B."/>
            <person name="Konkel Z."/>
            <person name="Slot J.C."/>
            <person name="Sakamoto Y."/>
            <person name="Steenwyk J.L."/>
            <person name="Rokas A."/>
            <person name="Carro J."/>
            <person name="Camarero S."/>
            <person name="Ferreira P."/>
            <person name="Molpeceres G."/>
            <person name="Ruiz-Duenas F.J."/>
            <person name="Serrano A."/>
            <person name="Henrissat B."/>
            <person name="Drula E."/>
            <person name="Hughes K.W."/>
            <person name="Mata J.L."/>
            <person name="Ishikawa N.K."/>
            <person name="Vargas-Isla R."/>
            <person name="Ushijima S."/>
            <person name="Smith C.A."/>
            <person name="Ahrendt S."/>
            <person name="Andreopoulos W."/>
            <person name="He G."/>
            <person name="Labutti K."/>
            <person name="Lipzen A."/>
            <person name="Ng V."/>
            <person name="Sandor L."/>
            <person name="Barry K."/>
            <person name="Martinez A.T."/>
            <person name="Xiao Y."/>
            <person name="Gibbons J.G."/>
            <person name="Terashima K."/>
            <person name="Hibbett D.S."/>
            <person name="Grigoriev I.V."/>
        </authorList>
    </citation>
    <scope>NUCLEOTIDE SEQUENCE</scope>
    <source>
        <strain evidence="2">TFB7829</strain>
    </source>
</reference>
<feature type="compositionally biased region" description="Basic and acidic residues" evidence="1">
    <location>
        <begin position="272"/>
        <end position="283"/>
    </location>
</feature>
<dbReference type="EMBL" id="MU802459">
    <property type="protein sequence ID" value="KAJ3979154.1"/>
    <property type="molecule type" value="Genomic_DNA"/>
</dbReference>
<evidence type="ECO:0000313" key="3">
    <source>
        <dbReference type="Proteomes" id="UP001163850"/>
    </source>
</evidence>
<feature type="compositionally biased region" description="Low complexity" evidence="1">
    <location>
        <begin position="54"/>
        <end position="72"/>
    </location>
</feature>
<sequence>MSLTMEDENKAGAPAMGQDLRHVTSSSALSPSGLSPRLNNNRLSQHYSLGVGGSMSPSSIPSSPTSVHSSSSAIFERDIEPLPLPLSPSGPVQSGSGHGHPANPHHIARGHTTESLEQNVPSVLDSAAEILANVQVPSSSDVLIVEAPAPIHQHRAGSTTSGWASPNSVRSLGSFGTSRSPSPSGAQTQGSLLLSVPTTTLSSSPPRPTIATSFNAPPPHKPRMNSMDMDTPVTMDTPTSAYFSVKDDEEVEVAVDEGLERSIGEDSEEGTEEGHVTTKRDRAPGYSWSASSSHPSSPPHTSHTSPTSPLSPQSPQSHSHSISSLSTLSTKRLSFLSYTDLLTSTPTSTLPLSSLTTAANAGVEPPHITGVGSVIESVIGGGSSAGGEGQQHQQQQNRDQHTQHHHHHPSSVPSAPSSTASSSPPSSPLATPMPFGFGYPATGTMPTLGVGDSHGTLTQKSQQTQNTYTRAGSGVISPTDPSKRSSAIARSTKTKSHHSATHSNTSSNRTSREVFLDDLVGGEWEREGFGSGLEERLEGIMTLS</sequence>
<feature type="region of interest" description="Disordered" evidence="1">
    <location>
        <begin position="154"/>
        <end position="225"/>
    </location>
</feature>
<feature type="compositionally biased region" description="Low complexity" evidence="1">
    <location>
        <begin position="287"/>
        <end position="325"/>
    </location>
</feature>
<gene>
    <name evidence="2" type="ORF">F5890DRAFT_1478759</name>
</gene>
<feature type="compositionally biased region" description="Polar residues" evidence="1">
    <location>
        <begin position="455"/>
        <end position="470"/>
    </location>
</feature>
<feature type="compositionally biased region" description="Low complexity" evidence="1">
    <location>
        <begin position="410"/>
        <end position="432"/>
    </location>
</feature>
<accession>A0AA38PPA5</accession>
<evidence type="ECO:0000256" key="1">
    <source>
        <dbReference type="SAM" id="MobiDB-lite"/>
    </source>
</evidence>
<feature type="compositionally biased region" description="Low complexity" evidence="1">
    <location>
        <begin position="89"/>
        <end position="101"/>
    </location>
</feature>
<dbReference type="AlphaFoldDB" id="A0AA38PPA5"/>
<feature type="region of interest" description="Disordered" evidence="1">
    <location>
        <begin position="258"/>
        <end position="325"/>
    </location>
</feature>
<dbReference type="Proteomes" id="UP001163850">
    <property type="component" value="Unassembled WGS sequence"/>
</dbReference>
<feature type="compositionally biased region" description="Low complexity" evidence="1">
    <location>
        <begin position="25"/>
        <end position="36"/>
    </location>
</feature>
<feature type="region of interest" description="Disordered" evidence="1">
    <location>
        <begin position="1"/>
        <end position="108"/>
    </location>
</feature>
<feature type="compositionally biased region" description="Polar residues" evidence="1">
    <location>
        <begin position="37"/>
        <end position="47"/>
    </location>
</feature>
<evidence type="ECO:0000313" key="2">
    <source>
        <dbReference type="EMBL" id="KAJ3979154.1"/>
    </source>
</evidence>
<comment type="caution">
    <text evidence="2">The sequence shown here is derived from an EMBL/GenBank/DDBJ whole genome shotgun (WGS) entry which is preliminary data.</text>
</comment>
<organism evidence="2 3">
    <name type="scientific">Lentinula detonsa</name>
    <dbReference type="NCBI Taxonomy" id="2804962"/>
    <lineage>
        <taxon>Eukaryota</taxon>
        <taxon>Fungi</taxon>
        <taxon>Dikarya</taxon>
        <taxon>Basidiomycota</taxon>
        <taxon>Agaricomycotina</taxon>
        <taxon>Agaricomycetes</taxon>
        <taxon>Agaricomycetidae</taxon>
        <taxon>Agaricales</taxon>
        <taxon>Marasmiineae</taxon>
        <taxon>Omphalotaceae</taxon>
        <taxon>Lentinula</taxon>
    </lineage>
</organism>
<protein>
    <submittedName>
        <fullName evidence="2">Uncharacterized protein</fullName>
    </submittedName>
</protein>
<feature type="compositionally biased region" description="Polar residues" evidence="1">
    <location>
        <begin position="156"/>
        <end position="190"/>
    </location>
</feature>
<feature type="region of interest" description="Disordered" evidence="1">
    <location>
        <begin position="377"/>
        <end position="514"/>
    </location>
</feature>